<dbReference type="RefSeq" id="WP_101251417.1">
    <property type="nucleotide sequence ID" value="NZ_PIUM01000017.1"/>
</dbReference>
<evidence type="ECO:0000256" key="2">
    <source>
        <dbReference type="ARBA" id="ARBA00022803"/>
    </source>
</evidence>
<dbReference type="PANTHER" id="PTHR45586">
    <property type="entry name" value="TPR REPEAT-CONTAINING PROTEIN PA4667"/>
    <property type="match status" value="1"/>
</dbReference>
<keyword evidence="1" id="KW-0677">Repeat</keyword>
<dbReference type="InterPro" id="IPR051012">
    <property type="entry name" value="CellSynth/LPSAsmb/PSIAsmb"/>
</dbReference>
<comment type="caution">
    <text evidence="5">The sequence shown here is derived from an EMBL/GenBank/DDBJ whole genome shotgun (WGS) entry which is preliminary data.</text>
</comment>
<dbReference type="Pfam" id="PF13181">
    <property type="entry name" value="TPR_8"/>
    <property type="match status" value="1"/>
</dbReference>
<proteinExistence type="predicted"/>
<dbReference type="PROSITE" id="PS50005">
    <property type="entry name" value="TPR"/>
    <property type="match status" value="2"/>
</dbReference>
<dbReference type="EMBL" id="PIUM01000017">
    <property type="protein sequence ID" value="PKU23781.1"/>
    <property type="molecule type" value="Genomic_DNA"/>
</dbReference>
<reference evidence="6" key="1">
    <citation type="submission" date="2017-12" db="EMBL/GenBank/DDBJ databases">
        <title>Draft genome sequence of Telmatospirillum siberiense 26-4b1T, an acidotolerant peatland alphaproteobacterium potentially involved in sulfur cycling.</title>
        <authorList>
            <person name="Hausmann B."/>
            <person name="Pjevac P."/>
            <person name="Schreck K."/>
            <person name="Herbold C.W."/>
            <person name="Daims H."/>
            <person name="Wagner M."/>
            <person name="Pester M."/>
            <person name="Loy A."/>
        </authorList>
    </citation>
    <scope>NUCLEOTIDE SEQUENCE [LARGE SCALE GENOMIC DNA]</scope>
    <source>
        <strain evidence="6">26-4b1</strain>
    </source>
</reference>
<organism evidence="5 6">
    <name type="scientific">Telmatospirillum siberiense</name>
    <dbReference type="NCBI Taxonomy" id="382514"/>
    <lineage>
        <taxon>Bacteria</taxon>
        <taxon>Pseudomonadati</taxon>
        <taxon>Pseudomonadota</taxon>
        <taxon>Alphaproteobacteria</taxon>
        <taxon>Rhodospirillales</taxon>
        <taxon>Rhodospirillaceae</taxon>
        <taxon>Telmatospirillum</taxon>
    </lineage>
</organism>
<sequence>MVMRGSAVRLALGARGLFATLLIASLPACGNGLRSDGPTSLPSDSALIGRPMPAGGSGAGNYLAGRFAQDQNDLAAASRYLQRALEQDPENIEILQRAYLSMAAAGQLKASAAIAQRLLTYDGEASVAALMVAEQQGKDGDWKAVEATVSGLPRRGLNTFMMPLVIGWAKVGQGNFDAALETIAPLAQNSNYAALHDFHAALINDLADRRKAAEEYYRSTLAGNGGATLRTAEAAMAFYRRIGQPGKADEIMAYYRQEHPESSMIGDGSGHERVVDSAASGLAEAFFDTAGSLRQGRASELGLIFARMAIDLNPDFPLAQVMVADLLQGLGRLRDANAVFQEINPSSPVYWSAQLRIAANFDDLDDVDAATRTLETLAAQHADRPEALITLGDVLRRHKRWAEAVAAYDRALAVLGEPKPEQWGVYYSRGIALERSKQWTRAESDFLRALELQPDEPHVLNYLGYSWIEQGVNLAQAMVMIEKAVVQLPKDGYIVDSLGWAFFRSGDYVKAVETLERAVELHPEDAAINDHLGDALWKVGREEEARFQWQRALISDPDPEMKQDIERKLGAGGTQDSMVVPPAKKPLFK</sequence>
<feature type="compositionally biased region" description="Basic and acidic residues" evidence="4">
    <location>
        <begin position="559"/>
        <end position="569"/>
    </location>
</feature>
<evidence type="ECO:0000313" key="5">
    <source>
        <dbReference type="EMBL" id="PKU23781.1"/>
    </source>
</evidence>
<name>A0A2N3PTP8_9PROT</name>
<keyword evidence="2 3" id="KW-0802">TPR repeat</keyword>
<dbReference type="OrthoDB" id="9766710at2"/>
<accession>A0A2N3PTP8</accession>
<dbReference type="Pfam" id="PF13432">
    <property type="entry name" value="TPR_16"/>
    <property type="match status" value="2"/>
</dbReference>
<evidence type="ECO:0000256" key="3">
    <source>
        <dbReference type="PROSITE-ProRule" id="PRU00339"/>
    </source>
</evidence>
<protein>
    <recommendedName>
        <fullName evidence="7">Tetratricopeptide repeat protein</fullName>
    </recommendedName>
</protein>
<dbReference type="InterPro" id="IPR011990">
    <property type="entry name" value="TPR-like_helical_dom_sf"/>
</dbReference>
<dbReference type="SMART" id="SM00028">
    <property type="entry name" value="TPR"/>
    <property type="match status" value="6"/>
</dbReference>
<dbReference type="Proteomes" id="UP000233293">
    <property type="component" value="Unassembled WGS sequence"/>
</dbReference>
<evidence type="ECO:0000313" key="6">
    <source>
        <dbReference type="Proteomes" id="UP000233293"/>
    </source>
</evidence>
<feature type="repeat" description="TPR" evidence="3">
    <location>
        <begin position="492"/>
        <end position="525"/>
    </location>
</feature>
<evidence type="ECO:0000256" key="4">
    <source>
        <dbReference type="SAM" id="MobiDB-lite"/>
    </source>
</evidence>
<dbReference type="InterPro" id="IPR019734">
    <property type="entry name" value="TPR_rpt"/>
</dbReference>
<dbReference type="PANTHER" id="PTHR45586:SF1">
    <property type="entry name" value="LIPOPOLYSACCHARIDE ASSEMBLY PROTEIN B"/>
    <property type="match status" value="1"/>
</dbReference>
<keyword evidence="6" id="KW-1185">Reference proteome</keyword>
<dbReference type="Gene3D" id="1.25.40.10">
    <property type="entry name" value="Tetratricopeptide repeat domain"/>
    <property type="match status" value="2"/>
</dbReference>
<feature type="region of interest" description="Disordered" evidence="4">
    <location>
        <begin position="557"/>
        <end position="589"/>
    </location>
</feature>
<dbReference type="SUPFAM" id="SSF48452">
    <property type="entry name" value="TPR-like"/>
    <property type="match status" value="2"/>
</dbReference>
<feature type="repeat" description="TPR" evidence="3">
    <location>
        <begin position="423"/>
        <end position="456"/>
    </location>
</feature>
<dbReference type="AlphaFoldDB" id="A0A2N3PTP8"/>
<evidence type="ECO:0000256" key="1">
    <source>
        <dbReference type="ARBA" id="ARBA00022737"/>
    </source>
</evidence>
<evidence type="ECO:0008006" key="7">
    <source>
        <dbReference type="Google" id="ProtNLM"/>
    </source>
</evidence>
<gene>
    <name evidence="5" type="ORF">CWS72_14930</name>
</gene>